<dbReference type="Pfam" id="PF00046">
    <property type="entry name" value="Homeodomain"/>
    <property type="match status" value="1"/>
</dbReference>
<feature type="DNA-binding region" description="Homeobox" evidence="1">
    <location>
        <begin position="17"/>
        <end position="77"/>
    </location>
</feature>
<comment type="subcellular location">
    <subcellularLocation>
        <location evidence="1 2">Nucleus</location>
    </subcellularLocation>
</comment>
<protein>
    <submittedName>
        <fullName evidence="5">Peroxisomal dehydratase</fullName>
    </submittedName>
</protein>
<dbReference type="GO" id="GO:0005634">
    <property type="term" value="C:nucleus"/>
    <property type="evidence" value="ECO:0007669"/>
    <property type="project" value="UniProtKB-SubCell"/>
</dbReference>
<dbReference type="CDD" id="cd00086">
    <property type="entry name" value="homeodomain"/>
    <property type="match status" value="1"/>
</dbReference>
<organism evidence="5 6">
    <name type="scientific">Mycena chlorophos</name>
    <name type="common">Agaric fungus</name>
    <name type="synonym">Agaricus chlorophos</name>
    <dbReference type="NCBI Taxonomy" id="658473"/>
    <lineage>
        <taxon>Eukaryota</taxon>
        <taxon>Fungi</taxon>
        <taxon>Dikarya</taxon>
        <taxon>Basidiomycota</taxon>
        <taxon>Agaricomycotina</taxon>
        <taxon>Agaricomycetes</taxon>
        <taxon>Agaricomycetidae</taxon>
        <taxon>Agaricales</taxon>
        <taxon>Marasmiineae</taxon>
        <taxon>Mycenaceae</taxon>
        <taxon>Mycena</taxon>
    </lineage>
</organism>
<dbReference type="InterPro" id="IPR009057">
    <property type="entry name" value="Homeodomain-like_sf"/>
</dbReference>
<dbReference type="Gene3D" id="1.10.10.60">
    <property type="entry name" value="Homeodomain-like"/>
    <property type="match status" value="1"/>
</dbReference>
<dbReference type="GO" id="GO:0003677">
    <property type="term" value="F:DNA binding"/>
    <property type="evidence" value="ECO:0007669"/>
    <property type="project" value="UniProtKB-UniRule"/>
</dbReference>
<dbReference type="InterPro" id="IPR029069">
    <property type="entry name" value="HotDog_dom_sf"/>
</dbReference>
<dbReference type="AlphaFoldDB" id="A0A8H6SV74"/>
<proteinExistence type="predicted"/>
<name>A0A8H6SV74_MYCCL</name>
<evidence type="ECO:0000313" key="5">
    <source>
        <dbReference type="EMBL" id="KAF7305437.1"/>
    </source>
</evidence>
<evidence type="ECO:0000256" key="2">
    <source>
        <dbReference type="RuleBase" id="RU000682"/>
    </source>
</evidence>
<accession>A0A8H6SV74</accession>
<keyword evidence="1 2" id="KW-0371">Homeobox</keyword>
<dbReference type="SUPFAM" id="SSF46689">
    <property type="entry name" value="Homeodomain-like"/>
    <property type="match status" value="1"/>
</dbReference>
<evidence type="ECO:0000256" key="3">
    <source>
        <dbReference type="SAM" id="MobiDB-lite"/>
    </source>
</evidence>
<reference evidence="5" key="1">
    <citation type="submission" date="2020-05" db="EMBL/GenBank/DDBJ databases">
        <title>Mycena genomes resolve the evolution of fungal bioluminescence.</title>
        <authorList>
            <person name="Tsai I.J."/>
        </authorList>
    </citation>
    <scope>NUCLEOTIDE SEQUENCE</scope>
    <source>
        <strain evidence="5">110903Hualien_Pintung</strain>
    </source>
</reference>
<feature type="region of interest" description="Disordered" evidence="3">
    <location>
        <begin position="259"/>
        <end position="298"/>
    </location>
</feature>
<feature type="domain" description="Homeobox" evidence="4">
    <location>
        <begin position="15"/>
        <end position="76"/>
    </location>
</feature>
<sequence length="334" mass="37031">MASDLNIVMWDANTGSVRQPRTKFEQWQYDILEDVFFELTMYPDAALVRDLSERLHAPKKSVRIWFQNKRMIVKPFLVPGTLMERHLRMRITRCVKDDITSGTRPSYGLSSCVAISPQTLNKRDLLTYAAGRRSESQQPEHRLRFSSCVPSGAADPSFAALPTYPVVLPFKGDSQELNNFAETMFGNAAEVHGFQSIEILKDIPLVSGPGWTWTTKYVGIAENKTGIVLTAENTLLDPSGAPYAKLYSTSFNLGAKARGSPFAKTSATPPQGQAHPQGPSGRLHLHGQNHARDPLVSAPPPATNCLHGHAFPRWLPCLVPVLFDLRSQLRQILG</sequence>
<dbReference type="SUPFAM" id="SSF54637">
    <property type="entry name" value="Thioesterase/thiol ester dehydrase-isomerase"/>
    <property type="match status" value="1"/>
</dbReference>
<keyword evidence="1 2" id="KW-0238">DNA-binding</keyword>
<evidence type="ECO:0000256" key="1">
    <source>
        <dbReference type="PROSITE-ProRule" id="PRU00108"/>
    </source>
</evidence>
<comment type="caution">
    <text evidence="5">The sequence shown here is derived from an EMBL/GenBank/DDBJ whole genome shotgun (WGS) entry which is preliminary data.</text>
</comment>
<evidence type="ECO:0000313" key="6">
    <source>
        <dbReference type="Proteomes" id="UP000613580"/>
    </source>
</evidence>
<dbReference type="PROSITE" id="PS50071">
    <property type="entry name" value="HOMEOBOX_2"/>
    <property type="match status" value="1"/>
</dbReference>
<dbReference type="OrthoDB" id="60204at2759"/>
<dbReference type="Gene3D" id="3.10.129.10">
    <property type="entry name" value="Hotdog Thioesterase"/>
    <property type="match status" value="1"/>
</dbReference>
<keyword evidence="6" id="KW-1185">Reference proteome</keyword>
<gene>
    <name evidence="5" type="ORF">HMN09_00796300</name>
</gene>
<evidence type="ECO:0000259" key="4">
    <source>
        <dbReference type="PROSITE" id="PS50071"/>
    </source>
</evidence>
<dbReference type="SMART" id="SM00389">
    <property type="entry name" value="HOX"/>
    <property type="match status" value="1"/>
</dbReference>
<dbReference type="Proteomes" id="UP000613580">
    <property type="component" value="Unassembled WGS sequence"/>
</dbReference>
<keyword evidence="1 2" id="KW-0539">Nucleus</keyword>
<dbReference type="EMBL" id="JACAZE010000010">
    <property type="protein sequence ID" value="KAF7305437.1"/>
    <property type="molecule type" value="Genomic_DNA"/>
</dbReference>
<dbReference type="InterPro" id="IPR001356">
    <property type="entry name" value="HD"/>
</dbReference>